<dbReference type="FunFam" id="2.60.40.1110:FF:000002">
    <property type="entry name" value="tensin-1 isoform X2"/>
    <property type="match status" value="1"/>
</dbReference>
<feature type="compositionally biased region" description="Polar residues" evidence="2">
    <location>
        <begin position="659"/>
        <end position="688"/>
    </location>
</feature>
<feature type="region of interest" description="Disordered" evidence="2">
    <location>
        <begin position="1"/>
        <end position="35"/>
    </location>
</feature>
<evidence type="ECO:0000256" key="2">
    <source>
        <dbReference type="SAM" id="MobiDB-lite"/>
    </source>
</evidence>
<dbReference type="InterPro" id="IPR029021">
    <property type="entry name" value="Prot-tyrosine_phosphatase-like"/>
</dbReference>
<dbReference type="InterPro" id="IPR029023">
    <property type="entry name" value="Tensin_phosphatase"/>
</dbReference>
<dbReference type="PROSITE" id="PS51181">
    <property type="entry name" value="PPASE_TENSIN"/>
    <property type="match status" value="1"/>
</dbReference>
<evidence type="ECO:0000313" key="6">
    <source>
        <dbReference type="Proteomes" id="UP000054064"/>
    </source>
</evidence>
<dbReference type="PANTHER" id="PTHR45734">
    <property type="entry name" value="TENSIN"/>
    <property type="match status" value="1"/>
</dbReference>
<keyword evidence="6" id="KW-1185">Reference proteome</keyword>
<organism evidence="5 6">
    <name type="scientific">Buceros rhinoceros silvestris</name>
    <dbReference type="NCBI Taxonomy" id="175836"/>
    <lineage>
        <taxon>Eukaryota</taxon>
        <taxon>Metazoa</taxon>
        <taxon>Chordata</taxon>
        <taxon>Craniata</taxon>
        <taxon>Vertebrata</taxon>
        <taxon>Euteleostomi</taxon>
        <taxon>Archelosauria</taxon>
        <taxon>Archosauria</taxon>
        <taxon>Dinosauria</taxon>
        <taxon>Saurischia</taxon>
        <taxon>Theropoda</taxon>
        <taxon>Coelurosauria</taxon>
        <taxon>Aves</taxon>
        <taxon>Neognathae</taxon>
        <taxon>Neoaves</taxon>
        <taxon>Telluraves</taxon>
        <taxon>Coraciimorphae</taxon>
        <taxon>Bucerotiformes</taxon>
        <taxon>Bucerotidae</taxon>
        <taxon>Buceros</taxon>
    </lineage>
</organism>
<reference evidence="5 6" key="1">
    <citation type="submission" date="2014-04" db="EMBL/GenBank/DDBJ databases">
        <title>Genome evolution of avian class.</title>
        <authorList>
            <person name="Zhang G."/>
            <person name="Li C."/>
        </authorList>
    </citation>
    <scope>NUCLEOTIDE SEQUENCE [LARGE SCALE GENOMIC DNA]</scope>
    <source>
        <strain evidence="5">BGI_N320</strain>
    </source>
</reference>
<feature type="non-terminal residue" evidence="5">
    <location>
        <position position="1042"/>
    </location>
</feature>
<dbReference type="InterPro" id="IPR003595">
    <property type="entry name" value="Tyr_Pase_cat"/>
</dbReference>
<gene>
    <name evidence="5" type="ORF">N320_05509</name>
</gene>
<feature type="region of interest" description="Disordered" evidence="2">
    <location>
        <begin position="587"/>
        <end position="617"/>
    </location>
</feature>
<dbReference type="AlphaFoldDB" id="A0A091HD46"/>
<sequence length="1042" mass="112804">PSPGESITKQVGALDATKSPRSGQSRRKTSRSMSLTMATESSCELDLVYITERIIAVSYPSTAEEQSFCSNLREVAHMLKSKHGDNYVVKTSVDVTPGCPSATTQVLDFGWPDLHTPALEKICSICKAMDTCLNAATHNVVVLHNKGNRGRLGVVVAAYMHYSNISASADQALDRFAMKRFYEDKVVPVGQPSQKRYIHYFSGLLSGSIKMNNKLCLHHVIMHGIPNFESKGGCRPFLKIYQAMQPVYTSGIYNVQGDSQTGICITIEPGLLLKGDILLKCYHKKFRSPTRDVIFRVQFHTCAVHDLDIVFGKEDLDEAFRDDRFPEYGKVEFVFSYGPEKIQGMEHLENGPSVSVDYNTSDPLIRWDSYENFNTQREDSTEGAWTEPPLTGKHLEKEVGHTQGPLDGSLYAKVKQKDSSDSGNSTASTKTDRTDEPGVPVAPGGQAVLSPEEKRELDRLLVGFGLESRPPMHNHVPGPVPTRLPAMPGRHVVPAQVHVNGNATVLLAERETDILDDELPNQDGHSVGSLGTLSSLDGTTTASEAGYQEAPRVGSLSSLPNGSCNEAEKLMKEGLYDGEPLSNGGYPYNNQNALMGHHLRDPLPPLRPSASAQDHLAGYPHSQPYLYGYTPPNAYRSRSFPAVDTAKYDTNPALPQAPARSTSSREAVQRGLNSWQQQGGSRPSSRLQEGSVESHSPSISSCSPQPSPLQPVPPHSHSMPEFPRAPSSREIEQSIEALDVLMLDLAPAVHKSQSVPATSHQDKPTGPLPSSLSVQPITGLYARPAPQVVQPRSFSTSMSPVVSEPGRKAYSPGELDYGAHEYRETCLPYSYQPAPVLEPRSYSHGLAGAPTGTPSFGTSYSPVGSQQHLVSSPSSLTVPAQTQMSPKGPESYEDLSRSAEEPLNLEGLVAHRVAGVQSREKAPEESTVPARKRIPSDSHYEKSSPEPSSPRSPTVLSPEVVSTIAANPGGRPKEPHLHSYKEAFEEMEGASPTSPPSSGVRSPPGLAKTPLSALGLKPHNPAEILLHPVGELEGEVGGDSEE</sequence>
<dbReference type="InterPro" id="IPR014020">
    <property type="entry name" value="Tensin_C2-dom"/>
</dbReference>
<dbReference type="Gene3D" id="3.90.190.10">
    <property type="entry name" value="Protein tyrosine phosphatase superfamily"/>
    <property type="match status" value="1"/>
</dbReference>
<dbReference type="SUPFAM" id="SSF52799">
    <property type="entry name" value="(Phosphotyrosine protein) phosphatases II"/>
    <property type="match status" value="1"/>
</dbReference>
<feature type="compositionally biased region" description="Low complexity" evidence="2">
    <location>
        <begin position="691"/>
        <end position="704"/>
    </location>
</feature>
<feature type="region of interest" description="Disordered" evidence="2">
    <location>
        <begin position="646"/>
        <end position="729"/>
    </location>
</feature>
<dbReference type="EMBL" id="KL530436">
    <property type="protein sequence ID" value="KFO92620.1"/>
    <property type="molecule type" value="Genomic_DNA"/>
</dbReference>
<evidence type="ECO:0000259" key="4">
    <source>
        <dbReference type="PROSITE" id="PS51182"/>
    </source>
</evidence>
<accession>A0A091HD46</accession>
<evidence type="ECO:0000259" key="3">
    <source>
        <dbReference type="PROSITE" id="PS51181"/>
    </source>
</evidence>
<feature type="compositionally biased region" description="Basic and acidic residues" evidence="2">
    <location>
        <begin position="934"/>
        <end position="944"/>
    </location>
</feature>
<proteinExistence type="inferred from homology"/>
<comment type="similarity">
    <text evidence="1">Belongs to the PTEN phosphatase protein family.</text>
</comment>
<dbReference type="GO" id="GO:0010761">
    <property type="term" value="P:fibroblast migration"/>
    <property type="evidence" value="ECO:0007669"/>
    <property type="project" value="TreeGrafter"/>
</dbReference>
<feature type="domain" description="C2 tensin-type" evidence="4">
    <location>
        <begin position="212"/>
        <end position="338"/>
    </location>
</feature>
<dbReference type="GO" id="GO:0005925">
    <property type="term" value="C:focal adhesion"/>
    <property type="evidence" value="ECO:0007669"/>
    <property type="project" value="TreeGrafter"/>
</dbReference>
<dbReference type="SMART" id="SM01326">
    <property type="entry name" value="PTEN_C2"/>
    <property type="match status" value="1"/>
</dbReference>
<feature type="region of interest" description="Disordered" evidence="2">
    <location>
        <begin position="856"/>
        <end position="1016"/>
    </location>
</feature>
<dbReference type="SUPFAM" id="SSF49562">
    <property type="entry name" value="C2 domain (Calcium/lipid-binding domain, CaLB)"/>
    <property type="match status" value="1"/>
</dbReference>
<feature type="compositionally biased region" description="Pro residues" evidence="2">
    <location>
        <begin position="705"/>
        <end position="714"/>
    </location>
</feature>
<name>A0A091HD46_BUCRH</name>
<evidence type="ECO:0000313" key="5">
    <source>
        <dbReference type="EMBL" id="KFO92620.1"/>
    </source>
</evidence>
<dbReference type="InterPro" id="IPR035892">
    <property type="entry name" value="C2_domain_sf"/>
</dbReference>
<feature type="non-terminal residue" evidence="5">
    <location>
        <position position="1"/>
    </location>
</feature>
<feature type="compositionally biased region" description="Basic and acidic residues" evidence="2">
    <location>
        <begin position="971"/>
        <end position="984"/>
    </location>
</feature>
<dbReference type="PROSITE" id="PS51182">
    <property type="entry name" value="C2_TENSIN"/>
    <property type="match status" value="1"/>
</dbReference>
<dbReference type="InterPro" id="IPR051484">
    <property type="entry name" value="Tensin_PTEN_phosphatase"/>
</dbReference>
<dbReference type="Pfam" id="PF10409">
    <property type="entry name" value="PTEN_C2"/>
    <property type="match status" value="1"/>
</dbReference>
<feature type="region of interest" description="Disordered" evidence="2">
    <location>
        <begin position="414"/>
        <end position="452"/>
    </location>
</feature>
<dbReference type="SMART" id="SM00404">
    <property type="entry name" value="PTPc_motif"/>
    <property type="match status" value="1"/>
</dbReference>
<feature type="domain" description="Phosphatase tensin-type" evidence="3">
    <location>
        <begin position="36"/>
        <end position="208"/>
    </location>
</feature>
<evidence type="ECO:0000256" key="1">
    <source>
        <dbReference type="ARBA" id="ARBA00007881"/>
    </source>
</evidence>
<feature type="compositionally biased region" description="Polar residues" evidence="2">
    <location>
        <begin position="856"/>
        <end position="885"/>
    </location>
</feature>
<dbReference type="Gene3D" id="2.60.40.1110">
    <property type="match status" value="1"/>
</dbReference>
<dbReference type="Proteomes" id="UP000054064">
    <property type="component" value="Unassembled WGS sequence"/>
</dbReference>
<dbReference type="PANTHER" id="PTHR45734:SF3">
    <property type="entry name" value="TENSIN-1"/>
    <property type="match status" value="1"/>
</dbReference>
<protein>
    <submittedName>
        <fullName evidence="5">Tensin</fullName>
    </submittedName>
</protein>